<evidence type="ECO:0000256" key="1">
    <source>
        <dbReference type="ARBA" id="ARBA00004123"/>
    </source>
</evidence>
<proteinExistence type="predicted"/>
<dbReference type="InterPro" id="IPR013087">
    <property type="entry name" value="Znf_C2H2_type"/>
</dbReference>
<dbReference type="Pfam" id="PF00096">
    <property type="entry name" value="zf-C2H2"/>
    <property type="match status" value="1"/>
</dbReference>
<dbReference type="InterPro" id="IPR036236">
    <property type="entry name" value="Znf_C2H2_sf"/>
</dbReference>
<protein>
    <submittedName>
        <fullName evidence="9">Transcription factor IIIA</fullName>
    </submittedName>
</protein>
<reference evidence="9 10" key="1">
    <citation type="journal article" date="2011" name="Nature">
        <title>Genome sequencing reveals insights into physiology and longevity of the naked mole rat.</title>
        <authorList>
            <person name="Kim E.B."/>
            <person name="Fang X."/>
            <person name="Fushan A.A."/>
            <person name="Huang Z."/>
            <person name="Lobanov A.V."/>
            <person name="Han L."/>
            <person name="Marino S.M."/>
            <person name="Sun X."/>
            <person name="Turanov A.A."/>
            <person name="Yang P."/>
            <person name="Yim S.H."/>
            <person name="Zhao X."/>
            <person name="Kasaikina M.V."/>
            <person name="Stoletzki N."/>
            <person name="Peng C."/>
            <person name="Polak P."/>
            <person name="Xiong Z."/>
            <person name="Kiezun A."/>
            <person name="Zhu Y."/>
            <person name="Chen Y."/>
            <person name="Kryukov G.V."/>
            <person name="Zhang Q."/>
            <person name="Peshkin L."/>
            <person name="Yang L."/>
            <person name="Bronson R.T."/>
            <person name="Buffenstein R."/>
            <person name="Wang B."/>
            <person name="Han C."/>
            <person name="Li Q."/>
            <person name="Chen L."/>
            <person name="Zhao W."/>
            <person name="Sunyaev S.R."/>
            <person name="Park T.J."/>
            <person name="Zhang G."/>
            <person name="Wang J."/>
            <person name="Gladyshev V.N."/>
        </authorList>
    </citation>
    <scope>NUCLEOTIDE SEQUENCE [LARGE SCALE GENOMIC DNA]</scope>
</reference>
<keyword evidence="6" id="KW-0539">Nucleus</keyword>
<dbReference type="EMBL" id="JH167153">
    <property type="protein sequence ID" value="EHB01022.1"/>
    <property type="molecule type" value="Genomic_DNA"/>
</dbReference>
<sequence>MAAPLASPTICSLPDCGANYSKAWKLDAQLCKHTGERPFACEACGKAFVRDYHLSRHILIHTGEKHLFVQLMAVIKNSIPNQT</sequence>
<keyword evidence="5" id="KW-0862">Zinc</keyword>
<dbReference type="AlphaFoldDB" id="G5AVG1"/>
<dbReference type="PROSITE" id="PS50157">
    <property type="entry name" value="ZINC_FINGER_C2H2_2"/>
    <property type="match status" value="2"/>
</dbReference>
<organism evidence="9 10">
    <name type="scientific">Heterocephalus glaber</name>
    <name type="common">Naked mole rat</name>
    <dbReference type="NCBI Taxonomy" id="10181"/>
    <lineage>
        <taxon>Eukaryota</taxon>
        <taxon>Metazoa</taxon>
        <taxon>Chordata</taxon>
        <taxon>Craniata</taxon>
        <taxon>Vertebrata</taxon>
        <taxon>Euteleostomi</taxon>
        <taxon>Mammalia</taxon>
        <taxon>Eutheria</taxon>
        <taxon>Euarchontoglires</taxon>
        <taxon>Glires</taxon>
        <taxon>Rodentia</taxon>
        <taxon>Hystricomorpha</taxon>
        <taxon>Bathyergidae</taxon>
        <taxon>Heterocephalus</taxon>
    </lineage>
</organism>
<dbReference type="GO" id="GO:0000981">
    <property type="term" value="F:DNA-binding transcription factor activity, RNA polymerase II-specific"/>
    <property type="evidence" value="ECO:0007669"/>
    <property type="project" value="TreeGrafter"/>
</dbReference>
<keyword evidence="2" id="KW-0479">Metal-binding</keyword>
<dbReference type="InParanoid" id="G5AVG1"/>
<dbReference type="PANTHER" id="PTHR23235">
    <property type="entry name" value="KRUEPPEL-LIKE TRANSCRIPTION FACTOR"/>
    <property type="match status" value="1"/>
</dbReference>
<dbReference type="Proteomes" id="UP000006813">
    <property type="component" value="Unassembled WGS sequence"/>
</dbReference>
<evidence type="ECO:0000256" key="5">
    <source>
        <dbReference type="ARBA" id="ARBA00022833"/>
    </source>
</evidence>
<feature type="domain" description="C2H2-type" evidence="8">
    <location>
        <begin position="9"/>
        <end position="38"/>
    </location>
</feature>
<keyword evidence="3" id="KW-0677">Repeat</keyword>
<evidence type="ECO:0000256" key="6">
    <source>
        <dbReference type="ARBA" id="ARBA00023242"/>
    </source>
</evidence>
<evidence type="ECO:0000259" key="8">
    <source>
        <dbReference type="PROSITE" id="PS50157"/>
    </source>
</evidence>
<dbReference type="GO" id="GO:0005634">
    <property type="term" value="C:nucleus"/>
    <property type="evidence" value="ECO:0007669"/>
    <property type="project" value="UniProtKB-SubCell"/>
</dbReference>
<feature type="domain" description="C2H2-type" evidence="8">
    <location>
        <begin position="39"/>
        <end position="66"/>
    </location>
</feature>
<evidence type="ECO:0000256" key="2">
    <source>
        <dbReference type="ARBA" id="ARBA00022723"/>
    </source>
</evidence>
<dbReference type="GO" id="GO:0000978">
    <property type="term" value="F:RNA polymerase II cis-regulatory region sequence-specific DNA binding"/>
    <property type="evidence" value="ECO:0007669"/>
    <property type="project" value="TreeGrafter"/>
</dbReference>
<dbReference type="PANTHER" id="PTHR23235:SF120">
    <property type="entry name" value="KRUPPEL-LIKE FACTOR 15"/>
    <property type="match status" value="1"/>
</dbReference>
<dbReference type="PROSITE" id="PS00028">
    <property type="entry name" value="ZINC_FINGER_C2H2_1"/>
    <property type="match status" value="1"/>
</dbReference>
<dbReference type="FunFam" id="3.30.160.60:FF:001111">
    <property type="entry name" value="Zinc finger protein 92 homolog"/>
    <property type="match status" value="1"/>
</dbReference>
<evidence type="ECO:0000256" key="4">
    <source>
        <dbReference type="ARBA" id="ARBA00022771"/>
    </source>
</evidence>
<dbReference type="SUPFAM" id="SSF57667">
    <property type="entry name" value="beta-beta-alpha zinc fingers"/>
    <property type="match status" value="1"/>
</dbReference>
<evidence type="ECO:0000313" key="9">
    <source>
        <dbReference type="EMBL" id="EHB01022.1"/>
    </source>
</evidence>
<evidence type="ECO:0000256" key="3">
    <source>
        <dbReference type="ARBA" id="ARBA00022737"/>
    </source>
</evidence>
<dbReference type="GO" id="GO:0008270">
    <property type="term" value="F:zinc ion binding"/>
    <property type="evidence" value="ECO:0007669"/>
    <property type="project" value="UniProtKB-KW"/>
</dbReference>
<accession>G5AVG1</accession>
<name>G5AVG1_HETGA</name>
<comment type="subcellular location">
    <subcellularLocation>
        <location evidence="1">Nucleus</location>
    </subcellularLocation>
</comment>
<dbReference type="Gene3D" id="3.30.160.60">
    <property type="entry name" value="Classic Zinc Finger"/>
    <property type="match status" value="2"/>
</dbReference>
<dbReference type="STRING" id="10181.G5AVG1"/>
<evidence type="ECO:0000256" key="7">
    <source>
        <dbReference type="PROSITE-ProRule" id="PRU00042"/>
    </source>
</evidence>
<gene>
    <name evidence="9" type="ORF">GW7_12731</name>
</gene>
<keyword evidence="4 7" id="KW-0863">Zinc-finger</keyword>
<evidence type="ECO:0000313" key="10">
    <source>
        <dbReference type="Proteomes" id="UP000006813"/>
    </source>
</evidence>